<dbReference type="AlphaFoldDB" id="A0A412VBY9"/>
<protein>
    <submittedName>
        <fullName evidence="1">Uncharacterized protein</fullName>
    </submittedName>
</protein>
<accession>A0A412VBY9</accession>
<dbReference type="EMBL" id="QRYT01000128">
    <property type="protein sequence ID" value="RGV02644.1"/>
    <property type="molecule type" value="Genomic_DNA"/>
</dbReference>
<evidence type="ECO:0000313" key="1">
    <source>
        <dbReference type="EMBL" id="RGV02644.1"/>
    </source>
</evidence>
<name>A0A412VBY9_PHOVU</name>
<organism evidence="1 2">
    <name type="scientific">Phocaeicola vulgatus</name>
    <name type="common">Bacteroides vulgatus</name>
    <dbReference type="NCBI Taxonomy" id="821"/>
    <lineage>
        <taxon>Bacteria</taxon>
        <taxon>Pseudomonadati</taxon>
        <taxon>Bacteroidota</taxon>
        <taxon>Bacteroidia</taxon>
        <taxon>Bacteroidales</taxon>
        <taxon>Bacteroidaceae</taxon>
        <taxon>Phocaeicola</taxon>
    </lineage>
</organism>
<reference evidence="1 2" key="1">
    <citation type="submission" date="2018-08" db="EMBL/GenBank/DDBJ databases">
        <title>A genome reference for cultivated species of the human gut microbiota.</title>
        <authorList>
            <person name="Zou Y."/>
            <person name="Xue W."/>
            <person name="Luo G."/>
        </authorList>
    </citation>
    <scope>NUCLEOTIDE SEQUENCE [LARGE SCALE GENOMIC DNA]</scope>
    <source>
        <strain evidence="1 2">AF14-8</strain>
    </source>
</reference>
<dbReference type="Proteomes" id="UP000285379">
    <property type="component" value="Unassembled WGS sequence"/>
</dbReference>
<gene>
    <name evidence="1" type="ORF">DWW27_23805</name>
</gene>
<dbReference type="RefSeq" id="WP_117929320.1">
    <property type="nucleotide sequence ID" value="NZ_QRYT01000128.1"/>
</dbReference>
<sequence>EFCCICKLNSAIAMFKRIKLWYHRRLFMRIYFIYLKHSDKPQDAVNDAYEDLKAIIKVMEEKL</sequence>
<proteinExistence type="predicted"/>
<feature type="non-terminal residue" evidence="1">
    <location>
        <position position="1"/>
    </location>
</feature>
<evidence type="ECO:0000313" key="2">
    <source>
        <dbReference type="Proteomes" id="UP000285379"/>
    </source>
</evidence>
<comment type="caution">
    <text evidence="1">The sequence shown here is derived from an EMBL/GenBank/DDBJ whole genome shotgun (WGS) entry which is preliminary data.</text>
</comment>